<keyword evidence="1" id="KW-1133">Transmembrane helix</keyword>
<evidence type="ECO:0000313" key="2">
    <source>
        <dbReference type="EMBL" id="MBD8525732.1"/>
    </source>
</evidence>
<evidence type="ECO:0008006" key="4">
    <source>
        <dbReference type="Google" id="ProtNLM"/>
    </source>
</evidence>
<accession>A0AAW3ZKL8</accession>
<comment type="caution">
    <text evidence="2">The sequence shown here is derived from an EMBL/GenBank/DDBJ whole genome shotgun (WGS) entry which is preliminary data.</text>
</comment>
<feature type="transmembrane region" description="Helical" evidence="1">
    <location>
        <begin position="219"/>
        <end position="236"/>
    </location>
</feature>
<dbReference type="EMBL" id="JACYTR010000011">
    <property type="protein sequence ID" value="MBD8525732.1"/>
    <property type="molecule type" value="Genomic_DNA"/>
</dbReference>
<keyword evidence="1" id="KW-0812">Transmembrane</keyword>
<protein>
    <recommendedName>
        <fullName evidence="4">DUF4013 domain-containing protein</fullName>
    </recommendedName>
</protein>
<keyword evidence="3" id="KW-1185">Reference proteome</keyword>
<dbReference type="Proteomes" id="UP000613768">
    <property type="component" value="Unassembled WGS sequence"/>
</dbReference>
<name>A0AAW3ZKL8_9GAMM</name>
<dbReference type="AlphaFoldDB" id="A0AAW3ZKL8"/>
<keyword evidence="1" id="KW-0472">Membrane</keyword>
<gene>
    <name evidence="2" type="ORF">IFO71_08245</name>
</gene>
<dbReference type="RefSeq" id="WP_192029074.1">
    <property type="nucleotide sequence ID" value="NZ_JACYTR010000011.1"/>
</dbReference>
<sequence length="254" mass="27251">MVFRRVEADRGIVWLRQSFELIRSNPGPFLLMGLVLAVLTMIPLLGFLAFAVFAQTLYGGIMFAADRQRRGEPAEFEHLFTAFRQPGKLPKMLALCLPGLAAGVLLTILAAWMLGGALLAGGLGSVATDQPEALALSLGTSGLVFVVIALAVGLLAYAAVFFATPNVMLREAAPLEAIKQSLMACRDNLAALLMFLLAVFVISFLLSLVLSWIPLLGSMLLITVLLPWVTIAVYFAHRDVFGDAANAPPPQIEV</sequence>
<feature type="transmembrane region" description="Helical" evidence="1">
    <location>
        <begin position="29"/>
        <end position="53"/>
    </location>
</feature>
<dbReference type="InterPro" id="IPR047798">
    <property type="entry name" value="BPSS1780-like"/>
</dbReference>
<dbReference type="NCBIfam" id="NF041043">
    <property type="entry name" value="BPSS1780_fam"/>
    <property type="match status" value="1"/>
</dbReference>
<evidence type="ECO:0000256" key="1">
    <source>
        <dbReference type="SAM" id="Phobius"/>
    </source>
</evidence>
<evidence type="ECO:0000313" key="3">
    <source>
        <dbReference type="Proteomes" id="UP000613768"/>
    </source>
</evidence>
<reference evidence="2 3" key="1">
    <citation type="submission" date="2020-09" db="EMBL/GenBank/DDBJ databases">
        <title>Pseudoxanthomonas sp. CAU 1598 isolated from sand of Yaerae Beach.</title>
        <authorList>
            <person name="Kim W."/>
        </authorList>
    </citation>
    <scope>NUCLEOTIDE SEQUENCE [LARGE SCALE GENOMIC DNA]</scope>
    <source>
        <strain evidence="2 3">CAU 1598</strain>
    </source>
</reference>
<feature type="transmembrane region" description="Helical" evidence="1">
    <location>
        <begin position="189"/>
        <end position="213"/>
    </location>
</feature>
<organism evidence="2 3">
    <name type="scientific">Pseudomarimonas arenosa</name>
    <dbReference type="NCBI Taxonomy" id="2774145"/>
    <lineage>
        <taxon>Bacteria</taxon>
        <taxon>Pseudomonadati</taxon>
        <taxon>Pseudomonadota</taxon>
        <taxon>Gammaproteobacteria</taxon>
        <taxon>Lysobacterales</taxon>
        <taxon>Lysobacteraceae</taxon>
        <taxon>Pseudomarimonas</taxon>
    </lineage>
</organism>
<feature type="transmembrane region" description="Helical" evidence="1">
    <location>
        <begin position="92"/>
        <end position="114"/>
    </location>
</feature>
<feature type="transmembrane region" description="Helical" evidence="1">
    <location>
        <begin position="134"/>
        <end position="160"/>
    </location>
</feature>
<proteinExistence type="predicted"/>